<keyword evidence="2" id="KW-1185">Reference proteome</keyword>
<proteinExistence type="predicted"/>
<dbReference type="AlphaFoldDB" id="A0A285JYF8"/>
<sequence length="133" mass="14433">MAGRRYNCSCGKKRYRDEESALAAAAGDARTYDENVTVYRCPGGLAWHLTAHGFVPEALRSAGRRVAYALLSRESLDWTSIDTRDVRAAHRIVALGLASGRPPGPLRATDRAGLTRVVQIGLDAYAQPRPGHS</sequence>
<organism evidence="1 2">
    <name type="scientific">Paractinoplanes atraurantiacus</name>
    <dbReference type="NCBI Taxonomy" id="1036182"/>
    <lineage>
        <taxon>Bacteria</taxon>
        <taxon>Bacillati</taxon>
        <taxon>Actinomycetota</taxon>
        <taxon>Actinomycetes</taxon>
        <taxon>Micromonosporales</taxon>
        <taxon>Micromonosporaceae</taxon>
        <taxon>Paractinoplanes</taxon>
    </lineage>
</organism>
<accession>A0A285JYF8</accession>
<name>A0A285JYF8_9ACTN</name>
<dbReference type="Proteomes" id="UP000219612">
    <property type="component" value="Unassembled WGS sequence"/>
</dbReference>
<dbReference type="OrthoDB" id="3298792at2"/>
<gene>
    <name evidence="1" type="ORF">SAMN05421748_12748</name>
</gene>
<reference evidence="1 2" key="1">
    <citation type="submission" date="2017-09" db="EMBL/GenBank/DDBJ databases">
        <authorList>
            <person name="Ehlers B."/>
            <person name="Leendertz F.H."/>
        </authorList>
    </citation>
    <scope>NUCLEOTIDE SEQUENCE [LARGE SCALE GENOMIC DNA]</scope>
    <source>
        <strain evidence="1 2">CGMCC 4.6857</strain>
    </source>
</reference>
<evidence type="ECO:0000313" key="1">
    <source>
        <dbReference type="EMBL" id="SNY64787.1"/>
    </source>
</evidence>
<dbReference type="EMBL" id="OBDY01000027">
    <property type="protein sequence ID" value="SNY64787.1"/>
    <property type="molecule type" value="Genomic_DNA"/>
</dbReference>
<dbReference type="RefSeq" id="WP_097327177.1">
    <property type="nucleotide sequence ID" value="NZ_OBDY01000027.1"/>
</dbReference>
<evidence type="ECO:0000313" key="2">
    <source>
        <dbReference type="Proteomes" id="UP000219612"/>
    </source>
</evidence>
<protein>
    <submittedName>
        <fullName evidence="1">Uncharacterized protein</fullName>
    </submittedName>
</protein>